<feature type="domain" description="Set2 Rpb1 interacting" evidence="4">
    <location>
        <begin position="496"/>
        <end position="550"/>
    </location>
</feature>
<dbReference type="InterPro" id="IPR013257">
    <property type="entry name" value="SRI"/>
</dbReference>
<reference evidence="5" key="1">
    <citation type="submission" date="2021-12" db="EMBL/GenBank/DDBJ databases">
        <authorList>
            <person name="King R."/>
        </authorList>
    </citation>
    <scope>NUCLEOTIDE SEQUENCE</scope>
</reference>
<dbReference type="Pfam" id="PF08236">
    <property type="entry name" value="SRI"/>
    <property type="match status" value="1"/>
</dbReference>
<feature type="compositionally biased region" description="Basic and acidic residues" evidence="3">
    <location>
        <begin position="373"/>
        <end position="385"/>
    </location>
</feature>
<dbReference type="KEGG" id="btab:109032685"/>
<dbReference type="AlphaFoldDB" id="A0A9P0G2H8"/>
<dbReference type="Gene3D" id="1.10.1740.100">
    <property type="entry name" value="Set2, Rpb1 interacting domain"/>
    <property type="match status" value="1"/>
</dbReference>
<organism evidence="5 6">
    <name type="scientific">Bemisia tabaci</name>
    <name type="common">Sweetpotato whitefly</name>
    <name type="synonym">Aleurodes tabaci</name>
    <dbReference type="NCBI Taxonomy" id="7038"/>
    <lineage>
        <taxon>Eukaryota</taxon>
        <taxon>Metazoa</taxon>
        <taxon>Ecdysozoa</taxon>
        <taxon>Arthropoda</taxon>
        <taxon>Hexapoda</taxon>
        <taxon>Insecta</taxon>
        <taxon>Pterygota</taxon>
        <taxon>Neoptera</taxon>
        <taxon>Paraneoptera</taxon>
        <taxon>Hemiptera</taxon>
        <taxon>Sternorrhyncha</taxon>
        <taxon>Aleyrodoidea</taxon>
        <taxon>Aleyrodidae</taxon>
        <taxon>Aleyrodinae</taxon>
        <taxon>Bemisia</taxon>
    </lineage>
</organism>
<feature type="compositionally biased region" description="Polar residues" evidence="3">
    <location>
        <begin position="198"/>
        <end position="227"/>
    </location>
</feature>
<protein>
    <recommendedName>
        <fullName evidence="4">Set2 Rpb1 interacting domain-containing protein</fullName>
    </recommendedName>
</protein>
<proteinExistence type="predicted"/>
<evidence type="ECO:0000256" key="2">
    <source>
        <dbReference type="ARBA" id="ARBA00023242"/>
    </source>
</evidence>
<evidence type="ECO:0000259" key="4">
    <source>
        <dbReference type="Pfam" id="PF08236"/>
    </source>
</evidence>
<keyword evidence="2" id="KW-0539">Nucleus</keyword>
<accession>A0A9P0G2H8</accession>
<evidence type="ECO:0000313" key="5">
    <source>
        <dbReference type="EMBL" id="CAH0772941.1"/>
    </source>
</evidence>
<dbReference type="GO" id="GO:0005694">
    <property type="term" value="C:chromosome"/>
    <property type="evidence" value="ECO:0007669"/>
    <property type="project" value="InterPro"/>
</dbReference>
<dbReference type="InterPro" id="IPR038190">
    <property type="entry name" value="SRI_sf"/>
</dbReference>
<feature type="region of interest" description="Disordered" evidence="3">
    <location>
        <begin position="198"/>
        <end position="253"/>
    </location>
</feature>
<evidence type="ECO:0000256" key="1">
    <source>
        <dbReference type="ARBA" id="ARBA00004123"/>
    </source>
</evidence>
<dbReference type="GO" id="GO:0006355">
    <property type="term" value="P:regulation of DNA-templated transcription"/>
    <property type="evidence" value="ECO:0007669"/>
    <property type="project" value="InterPro"/>
</dbReference>
<gene>
    <name evidence="5" type="ORF">BEMITA_LOCUS9495</name>
</gene>
<dbReference type="EMBL" id="OU963866">
    <property type="protein sequence ID" value="CAH0772941.1"/>
    <property type="molecule type" value="Genomic_DNA"/>
</dbReference>
<evidence type="ECO:0000313" key="6">
    <source>
        <dbReference type="Proteomes" id="UP001152759"/>
    </source>
</evidence>
<dbReference type="Proteomes" id="UP001152759">
    <property type="component" value="Chromosome 5"/>
</dbReference>
<comment type="subcellular location">
    <subcellularLocation>
        <location evidence="1">Nucleus</location>
    </subcellularLocation>
</comment>
<feature type="region of interest" description="Disordered" evidence="3">
    <location>
        <begin position="293"/>
        <end position="312"/>
    </location>
</feature>
<feature type="region of interest" description="Disordered" evidence="3">
    <location>
        <begin position="373"/>
        <end position="401"/>
    </location>
</feature>
<evidence type="ECO:0000256" key="3">
    <source>
        <dbReference type="SAM" id="MobiDB-lite"/>
    </source>
</evidence>
<keyword evidence="6" id="KW-1185">Reference proteome</keyword>
<name>A0A9P0G2H8_BEMTA</name>
<sequence length="579" mass="66174">MGSEHLNWILENVSAFMLKEETKTDLPSWKTDINNTFDEDLVKFEDGILLSPLVRLTYLQHLRNSLKNNYLQCQKGFKDCSDMITKRIENCAILMEQKALRLCMVASYYQRTMATIISDIKNLTNNSQLNKELGRCLCSDYLCLREDKNIQTEFRPCRLSRGVQTSDHKPWTETDLDTLSSQRITKLSRRTSLSHIENPQFNKSFHDNMSANLSPSQAFNHTGNSYKSSHKPVPNHLSRNNSRKRSFQDLTGCAQSQPENSLLSTPQSNYDCAGQSVIVKKIIDDYAASFSGEENSSVGKKAKSNVEETDSKTYDSLDDRLQALFADDPPCSDKMSVDVPSIRSSHKSCEEIMKDLLGSDDDDFPLDSQEIEELSRDLSDNEHDNNSVSQSPVESEIKEIKRPKISSPISSEIDSAHNAKLVLSELEVDPNVRLKSHLVPWLSERVAQVCYFNKLMQQMPPDKRRALEKQCLDLFGPCCMFDNDDLSAEEQEIICRKRIAKIVCHYLRPYFKSKQIGNKDLFQTIAKHITEELLNKHLAADENMARKSVQRFFEKNGKIKCIEQLPFDVKPKIPIIDAF</sequence>